<protein>
    <submittedName>
        <fullName evidence="2">Uncharacterized protein</fullName>
    </submittedName>
</protein>
<proteinExistence type="predicted"/>
<dbReference type="Proteomes" id="UP000288216">
    <property type="component" value="Unassembled WGS sequence"/>
</dbReference>
<comment type="caution">
    <text evidence="2">The sequence shown here is derived from an EMBL/GenBank/DDBJ whole genome shotgun (WGS) entry which is preliminary data.</text>
</comment>
<evidence type="ECO:0000256" key="1">
    <source>
        <dbReference type="SAM" id="Coils"/>
    </source>
</evidence>
<gene>
    <name evidence="2" type="ORF">scyTo_0010974</name>
</gene>
<feature type="coiled-coil region" evidence="1">
    <location>
        <begin position="298"/>
        <end position="395"/>
    </location>
</feature>
<dbReference type="OrthoDB" id="2130396at2759"/>
<dbReference type="OMA" id="MSADCET"/>
<dbReference type="AlphaFoldDB" id="A0A401PDV8"/>
<feature type="coiled-coil region" evidence="1">
    <location>
        <begin position="136"/>
        <end position="163"/>
    </location>
</feature>
<accession>A0A401PDV8</accession>
<keyword evidence="1" id="KW-0175">Coiled coil</keyword>
<organism evidence="2 3">
    <name type="scientific">Scyliorhinus torazame</name>
    <name type="common">Cloudy catshark</name>
    <name type="synonym">Catulus torazame</name>
    <dbReference type="NCBI Taxonomy" id="75743"/>
    <lineage>
        <taxon>Eukaryota</taxon>
        <taxon>Metazoa</taxon>
        <taxon>Chordata</taxon>
        <taxon>Craniata</taxon>
        <taxon>Vertebrata</taxon>
        <taxon>Chondrichthyes</taxon>
        <taxon>Elasmobranchii</taxon>
        <taxon>Galeomorphii</taxon>
        <taxon>Galeoidea</taxon>
        <taxon>Carcharhiniformes</taxon>
        <taxon>Scyliorhinidae</taxon>
        <taxon>Scyliorhinus</taxon>
    </lineage>
</organism>
<name>A0A401PDV8_SCYTO</name>
<keyword evidence="3" id="KW-1185">Reference proteome</keyword>
<evidence type="ECO:0000313" key="2">
    <source>
        <dbReference type="EMBL" id="GCB71307.1"/>
    </source>
</evidence>
<dbReference type="STRING" id="75743.A0A401PDV8"/>
<feature type="coiled-coil region" evidence="1">
    <location>
        <begin position="23"/>
        <end position="99"/>
    </location>
</feature>
<reference evidence="2 3" key="1">
    <citation type="journal article" date="2018" name="Nat. Ecol. Evol.">
        <title>Shark genomes provide insights into elasmobranch evolution and the origin of vertebrates.</title>
        <authorList>
            <person name="Hara Y"/>
            <person name="Yamaguchi K"/>
            <person name="Onimaru K"/>
            <person name="Kadota M"/>
            <person name="Koyanagi M"/>
            <person name="Keeley SD"/>
            <person name="Tatsumi K"/>
            <person name="Tanaka K"/>
            <person name="Motone F"/>
            <person name="Kageyama Y"/>
            <person name="Nozu R"/>
            <person name="Adachi N"/>
            <person name="Nishimura O"/>
            <person name="Nakagawa R"/>
            <person name="Tanegashima C"/>
            <person name="Kiyatake I"/>
            <person name="Matsumoto R"/>
            <person name="Murakumo K"/>
            <person name="Nishida K"/>
            <person name="Terakita A"/>
            <person name="Kuratani S"/>
            <person name="Sato K"/>
            <person name="Hyodo S Kuraku.S."/>
        </authorList>
    </citation>
    <scope>NUCLEOTIDE SEQUENCE [LARGE SCALE GENOMIC DNA]</scope>
</reference>
<evidence type="ECO:0000313" key="3">
    <source>
        <dbReference type="Proteomes" id="UP000288216"/>
    </source>
</evidence>
<sequence length="447" mass="52881">MSTFPNEFHSTKNLLTSVETEFIKNLQQQIYYLELEANFLRDQTKKSTILQPKVELEAERMLHKLQEMRSQVDGLHLELKRKEANLNMLQTEKERLGKQLKLSDDSHLKEKQSLVEEIVQLKRMKEIMDTEISHKEMEFLQSKQELERQLANLKSNEHKVTIIKQQIEQRSEQEKMIETQLGENSLELLKVQSAHHEIEEKYYSMTATMQDKITHHFRDEIRQLHQQLREKEVMREQDRFLRSKMADDCAAINKENVVLHSQTLELNKQLERERMLKEETNFCRTSSVVQLITVKGREEQLRYEVKRHKELLETEKRKFKQLMEKILLLEQGKTSVELNEATVRSRVAETENRFASGEEENLQLKKDKALLVDLIADLQNQLSNKEEELSQIYSEIQLFDQDITTLKSQNALQQSLHFEKWQELSGVSGSMMELTGPMRRCINTKAD</sequence>
<dbReference type="EMBL" id="BFAA01004852">
    <property type="protein sequence ID" value="GCB71307.1"/>
    <property type="molecule type" value="Genomic_DNA"/>
</dbReference>